<feature type="transmembrane region" description="Helical" evidence="6">
    <location>
        <begin position="393"/>
        <end position="413"/>
    </location>
</feature>
<evidence type="ECO:0000256" key="5">
    <source>
        <dbReference type="ARBA" id="ARBA00023136"/>
    </source>
</evidence>
<evidence type="ECO:0000313" key="11">
    <source>
        <dbReference type="Proteomes" id="UP001057998"/>
    </source>
</evidence>
<dbReference type="PANTHER" id="PTHR32234">
    <property type="entry name" value="THIOL:DISULFIDE INTERCHANGE PROTEIN DSBD"/>
    <property type="match status" value="1"/>
</dbReference>
<dbReference type="InterPro" id="IPR003834">
    <property type="entry name" value="Cyt_c_assmbl_TM_dom"/>
</dbReference>
<evidence type="ECO:0000256" key="3">
    <source>
        <dbReference type="ARBA" id="ARBA00022748"/>
    </source>
</evidence>
<evidence type="ECO:0000256" key="1">
    <source>
        <dbReference type="ARBA" id="ARBA00004141"/>
    </source>
</evidence>
<evidence type="ECO:0000256" key="4">
    <source>
        <dbReference type="ARBA" id="ARBA00022989"/>
    </source>
</evidence>
<evidence type="ECO:0000256" key="2">
    <source>
        <dbReference type="ARBA" id="ARBA00022692"/>
    </source>
</evidence>
<evidence type="ECO:0000256" key="6">
    <source>
        <dbReference type="SAM" id="Phobius"/>
    </source>
</evidence>
<dbReference type="SUPFAM" id="SSF52833">
    <property type="entry name" value="Thioredoxin-like"/>
    <property type="match status" value="1"/>
</dbReference>
<dbReference type="RefSeq" id="WP_255391099.1">
    <property type="nucleotide sequence ID" value="NZ_CP101509.1"/>
</dbReference>
<feature type="transmembrane region" description="Helical" evidence="6">
    <location>
        <begin position="355"/>
        <end position="373"/>
    </location>
</feature>
<dbReference type="Pfam" id="PF11412">
    <property type="entry name" value="DsbD_N"/>
    <property type="match status" value="1"/>
</dbReference>
<gene>
    <name evidence="10" type="ORF">NNL38_22480</name>
</gene>
<dbReference type="InterPro" id="IPR035671">
    <property type="entry name" value="DsbD_gamma"/>
</dbReference>
<feature type="transmembrane region" description="Helical" evidence="6">
    <location>
        <begin position="507"/>
        <end position="524"/>
    </location>
</feature>
<accession>A0ABY5GLF3</accession>
<evidence type="ECO:0000256" key="7">
    <source>
        <dbReference type="SAM" id="SignalP"/>
    </source>
</evidence>
<evidence type="ECO:0000259" key="9">
    <source>
        <dbReference type="Pfam" id="PF11412"/>
    </source>
</evidence>
<dbReference type="Pfam" id="PF02683">
    <property type="entry name" value="DsbD_TM"/>
    <property type="match status" value="1"/>
</dbReference>
<keyword evidence="4 6" id="KW-1133">Transmembrane helix</keyword>
<dbReference type="InterPro" id="IPR028250">
    <property type="entry name" value="DsbDN"/>
</dbReference>
<dbReference type="Pfam" id="PF13899">
    <property type="entry name" value="Thioredoxin_7"/>
    <property type="match status" value="1"/>
</dbReference>
<feature type="transmembrane region" description="Helical" evidence="6">
    <location>
        <begin position="312"/>
        <end position="335"/>
    </location>
</feature>
<comment type="subcellular location">
    <subcellularLocation>
        <location evidence="1">Membrane</location>
        <topology evidence="1">Multi-pass membrane protein</topology>
    </subcellularLocation>
</comment>
<proteinExistence type="predicted"/>
<protein>
    <submittedName>
        <fullName evidence="10">Thioredoxin family protein</fullName>
    </submittedName>
</protein>
<evidence type="ECO:0000259" key="8">
    <source>
        <dbReference type="Pfam" id="PF02683"/>
    </source>
</evidence>
<keyword evidence="5 6" id="KW-0472">Membrane</keyword>
<keyword evidence="2 6" id="KW-0812">Transmembrane</keyword>
<evidence type="ECO:0000313" key="10">
    <source>
        <dbReference type="EMBL" id="UTV29778.1"/>
    </source>
</evidence>
<feature type="transmembrane region" description="Helical" evidence="6">
    <location>
        <begin position="561"/>
        <end position="580"/>
    </location>
</feature>
<dbReference type="EMBL" id="CP101509">
    <property type="protein sequence ID" value="UTV29778.1"/>
    <property type="molecule type" value="Genomic_DNA"/>
</dbReference>
<dbReference type="PANTHER" id="PTHR32234:SF3">
    <property type="entry name" value="SUPPRESSION OF COPPER SENSITIVITY PROTEIN"/>
    <property type="match status" value="1"/>
</dbReference>
<feature type="transmembrane region" description="Helical" evidence="6">
    <location>
        <begin position="467"/>
        <end position="495"/>
    </location>
</feature>
<reference evidence="10" key="1">
    <citation type="submission" date="2022-07" db="EMBL/GenBank/DDBJ databases">
        <title>Genome sequencing of Photobacterium atrarenae GJH2-4.</title>
        <authorList>
            <person name="Park S.-J."/>
        </authorList>
    </citation>
    <scope>NUCLEOTIDE SEQUENCE</scope>
    <source>
        <strain evidence="10">GJH2-4</strain>
    </source>
</reference>
<feature type="domain" description="Thiol:disulfide interchange protein DsbD N-terminal" evidence="9">
    <location>
        <begin position="63"/>
        <end position="169"/>
    </location>
</feature>
<organism evidence="10 11">
    <name type="scientific">Photobacterium atrarenae</name>
    <dbReference type="NCBI Taxonomy" id="865757"/>
    <lineage>
        <taxon>Bacteria</taxon>
        <taxon>Pseudomonadati</taxon>
        <taxon>Pseudomonadota</taxon>
        <taxon>Gammaproteobacteria</taxon>
        <taxon>Vibrionales</taxon>
        <taxon>Vibrionaceae</taxon>
        <taxon>Photobacterium</taxon>
    </lineage>
</organism>
<keyword evidence="11" id="KW-1185">Reference proteome</keyword>
<feature type="chain" id="PRO_5046014851" evidence="7">
    <location>
        <begin position="35"/>
        <end position="715"/>
    </location>
</feature>
<dbReference type="InterPro" id="IPR036249">
    <property type="entry name" value="Thioredoxin-like_sf"/>
</dbReference>
<feature type="signal peptide" evidence="7">
    <location>
        <begin position="1"/>
        <end position="34"/>
    </location>
</feature>
<dbReference type="CDD" id="cd02953">
    <property type="entry name" value="DsbDgamma"/>
    <property type="match status" value="1"/>
</dbReference>
<name>A0ABY5GLF3_9GAMM</name>
<dbReference type="Proteomes" id="UP001057998">
    <property type="component" value="Chromosome 2"/>
</dbReference>
<feature type="domain" description="Cytochrome C biogenesis protein transmembrane" evidence="8">
    <location>
        <begin position="312"/>
        <end position="525"/>
    </location>
</feature>
<sequence length="715" mass="77265">MTMFQSCRQRFTSTLLAMLALFSVSLAAAPAAFAADLSTGWLTNPQHPPVEVRFMLTGQQDPQAKTVKALLEVQLDTDWKTYWRSPGESGVAPSVDWSLSNNLASVDWQWPIPKRYEFLGVETLGYKDHIVFPLTLHIEDMSQPVFLSGQLTMSSCTNICVLTDYELTLDFTPAKLTLSQDAMHLYNQGLSLVPQASPAVSLEQVSWDEQTQVLTLAATNTMGWQQPDVFIDGQTQAVKDAAFLAPEITIDGQQMVARIPVKSWFGVPALLGESVNVTLSDTNIAVEVEAAVTDTPVSMPGFASTDHNLAEILLIALLGGLILNVMPCVLPVLGLKLSTVMTRDHSEQRHVRTQFLASAAGILVSFWLLAGFLSALKLSGQALGWGVQFQSPYFIGVMVLITGLFAANMLGLFEIRLPGNTSTWLATRGDHSHFGHFIQGMFATLLATPCSAPFLGTAVAVALGADLLTLFVIFTALAIGMAAPWLLVAAFPALARLMPKPGLWMNRIKALFGLMLLATSLWLLSLMTNFLATGLVVVIAALLLTLMLWQLGRQKGRKPVLIVLAMLIFGSAGGLLIGSVTADQWSTPLPADHTWQPLDTNEIAQLVNQGKVVVVDVTADWCITCKANKIGVLLQEPVYSALAKPEVVLMRGDWTHPSDYVTGYLQSYGRFGVPFNIVYGPGAPQGIALPVILTHDAVLEALKAASSPQLSPEAS</sequence>
<dbReference type="Gene3D" id="3.40.30.10">
    <property type="entry name" value="Glutaredoxin"/>
    <property type="match status" value="1"/>
</dbReference>
<feature type="transmembrane region" description="Helical" evidence="6">
    <location>
        <begin position="434"/>
        <end position="455"/>
    </location>
</feature>
<keyword evidence="3" id="KW-0201">Cytochrome c-type biogenesis</keyword>
<keyword evidence="7" id="KW-0732">Signal</keyword>
<feature type="transmembrane region" description="Helical" evidence="6">
    <location>
        <begin position="530"/>
        <end position="549"/>
    </location>
</feature>